<comment type="subcellular location">
    <subcellularLocation>
        <location evidence="1">Cell membrane</location>
        <topology evidence="1">Multi-pass membrane protein</topology>
    </subcellularLocation>
</comment>
<dbReference type="InterPro" id="IPR001851">
    <property type="entry name" value="ABC_transp_permease"/>
</dbReference>
<gene>
    <name evidence="10" type="ORF">PSU4_18650</name>
</gene>
<dbReference type="GO" id="GO:0022857">
    <property type="term" value="F:transmembrane transporter activity"/>
    <property type="evidence" value="ECO:0007669"/>
    <property type="project" value="InterPro"/>
</dbReference>
<evidence type="ECO:0000256" key="9">
    <source>
        <dbReference type="SAM" id="Phobius"/>
    </source>
</evidence>
<feature type="transmembrane region" description="Helical" evidence="9">
    <location>
        <begin position="89"/>
        <end position="108"/>
    </location>
</feature>
<keyword evidence="6 9" id="KW-1133">Transmembrane helix</keyword>
<dbReference type="PANTHER" id="PTHR11795">
    <property type="entry name" value="BRANCHED-CHAIN AMINO ACID TRANSPORT SYSTEM PERMEASE PROTEIN LIVH"/>
    <property type="match status" value="1"/>
</dbReference>
<keyword evidence="7 9" id="KW-0472">Membrane</keyword>
<feature type="transmembrane region" description="Helical" evidence="9">
    <location>
        <begin position="6"/>
        <end position="27"/>
    </location>
</feature>
<evidence type="ECO:0000256" key="6">
    <source>
        <dbReference type="ARBA" id="ARBA00022989"/>
    </source>
</evidence>
<dbReference type="RefSeq" id="WP_147105009.1">
    <property type="nucleotide sequence ID" value="NZ_BJVJ01000013.1"/>
</dbReference>
<feature type="transmembrane region" description="Helical" evidence="9">
    <location>
        <begin position="263"/>
        <end position="284"/>
    </location>
</feature>
<evidence type="ECO:0000256" key="7">
    <source>
        <dbReference type="ARBA" id="ARBA00023136"/>
    </source>
</evidence>
<feature type="transmembrane region" description="Helical" evidence="9">
    <location>
        <begin position="238"/>
        <end position="257"/>
    </location>
</feature>
<keyword evidence="5" id="KW-0029">Amino-acid transport</keyword>
<organism evidence="10 11">
    <name type="scientific">Pseudonocardia sulfidoxydans NBRC 16205</name>
    <dbReference type="NCBI Taxonomy" id="1223511"/>
    <lineage>
        <taxon>Bacteria</taxon>
        <taxon>Bacillati</taxon>
        <taxon>Actinomycetota</taxon>
        <taxon>Actinomycetes</taxon>
        <taxon>Pseudonocardiales</taxon>
        <taxon>Pseudonocardiaceae</taxon>
        <taxon>Pseudonocardia</taxon>
    </lineage>
</organism>
<reference evidence="10 11" key="1">
    <citation type="submission" date="2019-07" db="EMBL/GenBank/DDBJ databases">
        <title>Whole genome shotgun sequence of Pseudonocardia sulfidoxydans NBRC 16205.</title>
        <authorList>
            <person name="Hosoyama A."/>
            <person name="Uohara A."/>
            <person name="Ohji S."/>
            <person name="Ichikawa N."/>
        </authorList>
    </citation>
    <scope>NUCLEOTIDE SEQUENCE [LARGE SCALE GENOMIC DNA]</scope>
    <source>
        <strain evidence="10 11">NBRC 16205</strain>
    </source>
</reference>
<dbReference type="Proteomes" id="UP000321685">
    <property type="component" value="Unassembled WGS sequence"/>
</dbReference>
<dbReference type="GO" id="GO:0006865">
    <property type="term" value="P:amino acid transport"/>
    <property type="evidence" value="ECO:0007669"/>
    <property type="project" value="UniProtKB-KW"/>
</dbReference>
<keyword evidence="11" id="KW-1185">Reference proteome</keyword>
<protein>
    <submittedName>
        <fullName evidence="10">Branched-chain amino acid ABC transporter permease</fullName>
    </submittedName>
</protein>
<evidence type="ECO:0000256" key="2">
    <source>
        <dbReference type="ARBA" id="ARBA00022448"/>
    </source>
</evidence>
<feature type="transmembrane region" description="Helical" evidence="9">
    <location>
        <begin position="214"/>
        <end position="231"/>
    </location>
</feature>
<evidence type="ECO:0000313" key="10">
    <source>
        <dbReference type="EMBL" id="GEL22911.1"/>
    </source>
</evidence>
<dbReference type="CDD" id="cd06582">
    <property type="entry name" value="TM_PBP1_LivH_like"/>
    <property type="match status" value="1"/>
</dbReference>
<dbReference type="InterPro" id="IPR052157">
    <property type="entry name" value="BCAA_transport_permease"/>
</dbReference>
<sequence>MDKLLQLIVAGLVTGSIYGLIATGYAVIYTATGFVNFALGAQAMLGGYLAYVYFPGLPQWVRIVVSLVVGALVSVGSWHLLYKWAAKRAMLAAVIMSFALAIVFEEIIRLSAGGVNVAAPSPFGRTVFQLGAVSISAHQLAVVVVSAVLFTGLVLMLGSKRGAAVRAMFSDAETAEVLGIRTARLTTILFAVSGVFAAVAGIFAAPLLTLSPYMGLNLALIGFVGAILGGLGRIGTAIAGSIVLGLLEAFFAGYVSADFRTALVYAVFVLVLVIRPAGLLGRVAKVKV</sequence>
<dbReference type="AlphaFoldDB" id="A0A511DDN5"/>
<dbReference type="Pfam" id="PF02653">
    <property type="entry name" value="BPD_transp_2"/>
    <property type="match status" value="1"/>
</dbReference>
<name>A0A511DDN5_9PSEU</name>
<feature type="transmembrane region" description="Helical" evidence="9">
    <location>
        <begin position="188"/>
        <end position="208"/>
    </location>
</feature>
<dbReference type="PANTHER" id="PTHR11795:SF445">
    <property type="entry name" value="AMINO ACID ABC TRANSPORTER PERMEASE PROTEIN"/>
    <property type="match status" value="1"/>
</dbReference>
<feature type="transmembrane region" description="Helical" evidence="9">
    <location>
        <begin position="34"/>
        <end position="54"/>
    </location>
</feature>
<accession>A0A511DDN5</accession>
<comment type="caution">
    <text evidence="10">The sequence shown here is derived from an EMBL/GenBank/DDBJ whole genome shotgun (WGS) entry which is preliminary data.</text>
</comment>
<keyword evidence="3" id="KW-1003">Cell membrane</keyword>
<evidence type="ECO:0000256" key="4">
    <source>
        <dbReference type="ARBA" id="ARBA00022692"/>
    </source>
</evidence>
<feature type="transmembrane region" description="Helical" evidence="9">
    <location>
        <begin position="60"/>
        <end position="82"/>
    </location>
</feature>
<evidence type="ECO:0000256" key="3">
    <source>
        <dbReference type="ARBA" id="ARBA00022475"/>
    </source>
</evidence>
<proteinExistence type="inferred from homology"/>
<evidence type="ECO:0000256" key="5">
    <source>
        <dbReference type="ARBA" id="ARBA00022970"/>
    </source>
</evidence>
<dbReference type="OrthoDB" id="3572933at2"/>
<evidence type="ECO:0000256" key="8">
    <source>
        <dbReference type="ARBA" id="ARBA00037998"/>
    </source>
</evidence>
<keyword evidence="2" id="KW-0813">Transport</keyword>
<evidence type="ECO:0000256" key="1">
    <source>
        <dbReference type="ARBA" id="ARBA00004651"/>
    </source>
</evidence>
<dbReference type="EMBL" id="BJVJ01000013">
    <property type="protein sequence ID" value="GEL22911.1"/>
    <property type="molecule type" value="Genomic_DNA"/>
</dbReference>
<feature type="transmembrane region" description="Helical" evidence="9">
    <location>
        <begin position="128"/>
        <end position="158"/>
    </location>
</feature>
<keyword evidence="4 9" id="KW-0812">Transmembrane</keyword>
<comment type="similarity">
    <text evidence="8">Belongs to the binding-protein-dependent transport system permease family. LivHM subfamily.</text>
</comment>
<evidence type="ECO:0000313" key="11">
    <source>
        <dbReference type="Proteomes" id="UP000321685"/>
    </source>
</evidence>
<dbReference type="GO" id="GO:0005886">
    <property type="term" value="C:plasma membrane"/>
    <property type="evidence" value="ECO:0007669"/>
    <property type="project" value="UniProtKB-SubCell"/>
</dbReference>